<accession>A0ABD1VZ79</accession>
<sequence>MARQLQLEANQTKGQLLLLKQQVSGREANEQEAFKKDVEVERKLRALNELEVEFMELKRNNKELQQEKRELIVKLHVAESITNALFNMTEVTVYVTFFTVVLGQVRV</sequence>
<dbReference type="Proteomes" id="UP001604336">
    <property type="component" value="Unassembled WGS sequence"/>
</dbReference>
<evidence type="ECO:0000313" key="3">
    <source>
        <dbReference type="Proteomes" id="UP001604336"/>
    </source>
</evidence>
<name>A0ABD1VZ79_9LAMI</name>
<keyword evidence="3" id="KW-1185">Reference proteome</keyword>
<evidence type="ECO:0000313" key="2">
    <source>
        <dbReference type="EMBL" id="KAL2542689.1"/>
    </source>
</evidence>
<evidence type="ECO:0000256" key="1">
    <source>
        <dbReference type="SAM" id="Coils"/>
    </source>
</evidence>
<reference evidence="3" key="1">
    <citation type="submission" date="2024-07" db="EMBL/GenBank/DDBJ databases">
        <title>Two chromosome-level genome assemblies of Korean endemic species Abeliophyllum distichum and Forsythia ovata (Oleaceae).</title>
        <authorList>
            <person name="Jang H."/>
        </authorList>
    </citation>
    <scope>NUCLEOTIDE SEQUENCE [LARGE SCALE GENOMIC DNA]</scope>
</reference>
<feature type="coiled-coil region" evidence="1">
    <location>
        <begin position="2"/>
        <end position="81"/>
    </location>
</feature>
<protein>
    <submittedName>
        <fullName evidence="2">Protein CHUP1</fullName>
    </submittedName>
</protein>
<comment type="caution">
    <text evidence="2">The sequence shown here is derived from an EMBL/GenBank/DDBJ whole genome shotgun (WGS) entry which is preliminary data.</text>
</comment>
<keyword evidence="1" id="KW-0175">Coiled coil</keyword>
<organism evidence="2 3">
    <name type="scientific">Abeliophyllum distichum</name>
    <dbReference type="NCBI Taxonomy" id="126358"/>
    <lineage>
        <taxon>Eukaryota</taxon>
        <taxon>Viridiplantae</taxon>
        <taxon>Streptophyta</taxon>
        <taxon>Embryophyta</taxon>
        <taxon>Tracheophyta</taxon>
        <taxon>Spermatophyta</taxon>
        <taxon>Magnoliopsida</taxon>
        <taxon>eudicotyledons</taxon>
        <taxon>Gunneridae</taxon>
        <taxon>Pentapetalae</taxon>
        <taxon>asterids</taxon>
        <taxon>lamiids</taxon>
        <taxon>Lamiales</taxon>
        <taxon>Oleaceae</taxon>
        <taxon>Forsythieae</taxon>
        <taxon>Abeliophyllum</taxon>
    </lineage>
</organism>
<dbReference type="EMBL" id="JBFOLK010000001">
    <property type="protein sequence ID" value="KAL2542689.1"/>
    <property type="molecule type" value="Genomic_DNA"/>
</dbReference>
<proteinExistence type="predicted"/>
<gene>
    <name evidence="2" type="ORF">Adt_03667</name>
</gene>
<dbReference type="AlphaFoldDB" id="A0ABD1VZ79"/>